<reference evidence="5 6" key="1">
    <citation type="submission" date="2021-06" db="EMBL/GenBank/DDBJ databases">
        <authorList>
            <person name="Palmer J.M."/>
        </authorList>
    </citation>
    <scope>NUCLEOTIDE SEQUENCE [LARGE SCALE GENOMIC DNA]</scope>
    <source>
        <strain evidence="5 6">GA_2019</strain>
        <tissue evidence="5">Muscle</tissue>
    </source>
</reference>
<protein>
    <recommendedName>
        <fullName evidence="4">Glycoside hydrolase family 31 TIM barrel domain-containing protein</fullName>
    </recommendedName>
</protein>
<feature type="compositionally biased region" description="Polar residues" evidence="3">
    <location>
        <begin position="194"/>
        <end position="209"/>
    </location>
</feature>
<dbReference type="InterPro" id="IPR000322">
    <property type="entry name" value="Glyco_hydro_31_TIM"/>
</dbReference>
<name>A0ABV0MHX1_9TELE</name>
<dbReference type="Gene3D" id="3.20.20.80">
    <property type="entry name" value="Glycosidases"/>
    <property type="match status" value="1"/>
</dbReference>
<evidence type="ECO:0000259" key="4">
    <source>
        <dbReference type="Pfam" id="PF01055"/>
    </source>
</evidence>
<dbReference type="Proteomes" id="UP001476798">
    <property type="component" value="Unassembled WGS sequence"/>
</dbReference>
<evidence type="ECO:0000313" key="6">
    <source>
        <dbReference type="Proteomes" id="UP001476798"/>
    </source>
</evidence>
<keyword evidence="2" id="KW-0378">Hydrolase</keyword>
<evidence type="ECO:0000256" key="2">
    <source>
        <dbReference type="RuleBase" id="RU361185"/>
    </source>
</evidence>
<feature type="region of interest" description="Disordered" evidence="3">
    <location>
        <begin position="194"/>
        <end position="230"/>
    </location>
</feature>
<comment type="similarity">
    <text evidence="1 2">Belongs to the glycosyl hydrolase 31 family.</text>
</comment>
<dbReference type="PANTHER" id="PTHR22762:SF60">
    <property type="entry name" value="NEUTRAL ALPHA-GLUCOSIDASE C"/>
    <property type="match status" value="1"/>
</dbReference>
<dbReference type="PANTHER" id="PTHR22762">
    <property type="entry name" value="ALPHA-GLUCOSIDASE"/>
    <property type="match status" value="1"/>
</dbReference>
<dbReference type="Pfam" id="PF01055">
    <property type="entry name" value="Glyco_hydro_31_2nd"/>
    <property type="match status" value="1"/>
</dbReference>
<proteinExistence type="inferred from homology"/>
<evidence type="ECO:0000256" key="1">
    <source>
        <dbReference type="ARBA" id="ARBA00007806"/>
    </source>
</evidence>
<comment type="caution">
    <text evidence="5">The sequence shown here is derived from an EMBL/GenBank/DDBJ whole genome shotgun (WGS) entry which is preliminary data.</text>
</comment>
<gene>
    <name evidence="5" type="ORF">GOODEAATRI_015136</name>
</gene>
<keyword evidence="6" id="KW-1185">Reference proteome</keyword>
<dbReference type="InterPro" id="IPR017853">
    <property type="entry name" value="GH"/>
</dbReference>
<dbReference type="EMBL" id="JAHRIO010001104">
    <property type="protein sequence ID" value="MEQ2158702.1"/>
    <property type="molecule type" value="Genomic_DNA"/>
</dbReference>
<evidence type="ECO:0000256" key="3">
    <source>
        <dbReference type="SAM" id="MobiDB-lite"/>
    </source>
</evidence>
<feature type="compositionally biased region" description="Polar residues" evidence="3">
    <location>
        <begin position="218"/>
        <end position="229"/>
    </location>
</feature>
<evidence type="ECO:0000313" key="5">
    <source>
        <dbReference type="EMBL" id="MEQ2158702.1"/>
    </source>
</evidence>
<dbReference type="SUPFAM" id="SSF51445">
    <property type="entry name" value="(Trans)glycosidases"/>
    <property type="match status" value="1"/>
</dbReference>
<feature type="domain" description="Glycoside hydrolase family 31 TIM barrel" evidence="4">
    <location>
        <begin position="1"/>
        <end position="104"/>
    </location>
</feature>
<accession>A0ABV0MHX1</accession>
<sequence length="359" mass="40124">MPPLFSLGYHQCRWNYNDEADVKAVDAGFDRHNIPYDVIWLDIEHTDGKRYFTWDPALFPKPAGLQHHLEKKKRKVDPDWSLYREARDGRHFVKDREGQIYRGIDAVVVCVERHERAVCVQRAGTDDAKGCMDGLISRSGGSERPFVLSRSFFAGSQRLVPLMFLLFSLQLMLVGLLRIQIQSCWCAGTRQLPCSHSSEATPQKTQSDVNRGFLGRRSPQQSALPSNNGIKKETSDQINCMKSVQLQVLLAAILVYSLPLCSHHWDASCQIWYDICSAKAYKGGRSLSLPVNLDTVLLQCNALSYVCSGQVPVFQRGGSVVCRSTGSGKCTADYQELPLNVTVALNSQVTTAIHACIEQ</sequence>
<keyword evidence="2" id="KW-0326">Glycosidase</keyword>
<organism evidence="5 6">
    <name type="scientific">Goodea atripinnis</name>
    <dbReference type="NCBI Taxonomy" id="208336"/>
    <lineage>
        <taxon>Eukaryota</taxon>
        <taxon>Metazoa</taxon>
        <taxon>Chordata</taxon>
        <taxon>Craniata</taxon>
        <taxon>Vertebrata</taxon>
        <taxon>Euteleostomi</taxon>
        <taxon>Actinopterygii</taxon>
        <taxon>Neopterygii</taxon>
        <taxon>Teleostei</taxon>
        <taxon>Neoteleostei</taxon>
        <taxon>Acanthomorphata</taxon>
        <taxon>Ovalentaria</taxon>
        <taxon>Atherinomorphae</taxon>
        <taxon>Cyprinodontiformes</taxon>
        <taxon>Goodeidae</taxon>
        <taxon>Goodea</taxon>
    </lineage>
</organism>